<dbReference type="NCBIfam" id="TIGR00229">
    <property type="entry name" value="sensory_box"/>
    <property type="match status" value="2"/>
</dbReference>
<dbReference type="InterPro" id="IPR004358">
    <property type="entry name" value="Sig_transdc_His_kin-like_C"/>
</dbReference>
<reference evidence="16 17" key="1">
    <citation type="submission" date="2023-07" db="EMBL/GenBank/DDBJ databases">
        <title>Sorghum-associated microbial communities from plants grown in Nebraska, USA.</title>
        <authorList>
            <person name="Schachtman D."/>
        </authorList>
    </citation>
    <scope>NUCLEOTIDE SEQUENCE [LARGE SCALE GENOMIC DNA]</scope>
    <source>
        <strain evidence="16 17">3773</strain>
    </source>
</reference>
<dbReference type="EC" id="2.7.13.3" evidence="3"/>
<evidence type="ECO:0000259" key="13">
    <source>
        <dbReference type="PROSITE" id="PS50112"/>
    </source>
</evidence>
<feature type="domain" description="CHASE" evidence="15">
    <location>
        <begin position="111"/>
        <end position="200"/>
    </location>
</feature>
<dbReference type="InterPro" id="IPR052162">
    <property type="entry name" value="Sensor_kinase/Photoreceptor"/>
</dbReference>
<organism evidence="16 17">
    <name type="scientific">Flavobacterium arsenatis</name>
    <dbReference type="NCBI Taxonomy" id="1484332"/>
    <lineage>
        <taxon>Bacteria</taxon>
        <taxon>Pseudomonadati</taxon>
        <taxon>Bacteroidota</taxon>
        <taxon>Flavobacteriia</taxon>
        <taxon>Flavobacteriales</taxon>
        <taxon>Flavobacteriaceae</taxon>
        <taxon>Flavobacterium</taxon>
    </lineage>
</organism>
<dbReference type="InterPro" id="IPR006189">
    <property type="entry name" value="CHASE_dom"/>
</dbReference>
<evidence type="ECO:0000256" key="2">
    <source>
        <dbReference type="ARBA" id="ARBA00004370"/>
    </source>
</evidence>
<dbReference type="Pfam" id="PF02518">
    <property type="entry name" value="HATPase_c"/>
    <property type="match status" value="1"/>
</dbReference>
<dbReference type="SMART" id="SM00086">
    <property type="entry name" value="PAC"/>
    <property type="match status" value="3"/>
</dbReference>
<keyword evidence="17" id="KW-1185">Reference proteome</keyword>
<evidence type="ECO:0000313" key="16">
    <source>
        <dbReference type="EMBL" id="MDR6969317.1"/>
    </source>
</evidence>
<dbReference type="PANTHER" id="PTHR43304">
    <property type="entry name" value="PHYTOCHROME-LIKE PROTEIN CPH1"/>
    <property type="match status" value="1"/>
</dbReference>
<keyword evidence="4" id="KW-0597">Phosphoprotein</keyword>
<dbReference type="InterPro" id="IPR036890">
    <property type="entry name" value="HATPase_C_sf"/>
</dbReference>
<evidence type="ECO:0000259" key="12">
    <source>
        <dbReference type="PROSITE" id="PS50109"/>
    </source>
</evidence>
<evidence type="ECO:0000256" key="10">
    <source>
        <dbReference type="SAM" id="Coils"/>
    </source>
</evidence>
<dbReference type="CDD" id="cd00130">
    <property type="entry name" value="PAS"/>
    <property type="match status" value="2"/>
</dbReference>
<dbReference type="InterPro" id="IPR035965">
    <property type="entry name" value="PAS-like_dom_sf"/>
</dbReference>
<dbReference type="SMART" id="SM00387">
    <property type="entry name" value="HATPase_c"/>
    <property type="match status" value="1"/>
</dbReference>
<evidence type="ECO:0000256" key="1">
    <source>
        <dbReference type="ARBA" id="ARBA00000085"/>
    </source>
</evidence>
<dbReference type="PROSITE" id="PS50112">
    <property type="entry name" value="PAS"/>
    <property type="match status" value="2"/>
</dbReference>
<dbReference type="InterPro" id="IPR042240">
    <property type="entry name" value="CHASE_sf"/>
</dbReference>
<keyword evidence="8 11" id="KW-1133">Transmembrane helix</keyword>
<evidence type="ECO:0000256" key="7">
    <source>
        <dbReference type="ARBA" id="ARBA00022777"/>
    </source>
</evidence>
<dbReference type="PROSITE" id="PS50113">
    <property type="entry name" value="PAC"/>
    <property type="match status" value="3"/>
</dbReference>
<keyword evidence="10" id="KW-0175">Coiled coil</keyword>
<dbReference type="InterPro" id="IPR003594">
    <property type="entry name" value="HATPase_dom"/>
</dbReference>
<keyword evidence="9 11" id="KW-0472">Membrane</keyword>
<feature type="domain" description="Histidine kinase" evidence="12">
    <location>
        <begin position="737"/>
        <end position="947"/>
    </location>
</feature>
<gene>
    <name evidence="16" type="ORF">J2X31_003347</name>
</gene>
<dbReference type="Gene3D" id="3.30.565.10">
    <property type="entry name" value="Histidine kinase-like ATPase, C-terminal domain"/>
    <property type="match status" value="1"/>
</dbReference>
<accession>A0ABU1TU17</accession>
<dbReference type="SUPFAM" id="SSF55785">
    <property type="entry name" value="PYP-like sensor domain (PAS domain)"/>
    <property type="match status" value="3"/>
</dbReference>
<keyword evidence="7" id="KW-0418">Kinase</keyword>
<feature type="domain" description="PAC" evidence="14">
    <location>
        <begin position="377"/>
        <end position="429"/>
    </location>
</feature>
<comment type="caution">
    <text evidence="16">The sequence shown here is derived from an EMBL/GenBank/DDBJ whole genome shotgun (WGS) entry which is preliminary data.</text>
</comment>
<feature type="coiled-coil region" evidence="10">
    <location>
        <begin position="742"/>
        <end position="769"/>
    </location>
</feature>
<keyword evidence="5" id="KW-0808">Transferase</keyword>
<feature type="domain" description="PAC" evidence="14">
    <location>
        <begin position="539"/>
        <end position="591"/>
    </location>
</feature>
<dbReference type="Gene3D" id="3.30.450.350">
    <property type="entry name" value="CHASE domain"/>
    <property type="match status" value="1"/>
</dbReference>
<dbReference type="Gene3D" id="3.30.450.20">
    <property type="entry name" value="PAS domain"/>
    <property type="match status" value="3"/>
</dbReference>
<evidence type="ECO:0000256" key="6">
    <source>
        <dbReference type="ARBA" id="ARBA00022692"/>
    </source>
</evidence>
<evidence type="ECO:0000256" key="9">
    <source>
        <dbReference type="ARBA" id="ARBA00023136"/>
    </source>
</evidence>
<evidence type="ECO:0000256" key="5">
    <source>
        <dbReference type="ARBA" id="ARBA00022679"/>
    </source>
</evidence>
<evidence type="ECO:0000259" key="14">
    <source>
        <dbReference type="PROSITE" id="PS50113"/>
    </source>
</evidence>
<dbReference type="EMBL" id="JAVDVI010000018">
    <property type="protein sequence ID" value="MDR6969317.1"/>
    <property type="molecule type" value="Genomic_DNA"/>
</dbReference>
<dbReference type="RefSeq" id="WP_310028237.1">
    <property type="nucleotide sequence ID" value="NZ_JAVDVI010000018.1"/>
</dbReference>
<evidence type="ECO:0000256" key="4">
    <source>
        <dbReference type="ARBA" id="ARBA00022553"/>
    </source>
</evidence>
<evidence type="ECO:0000256" key="11">
    <source>
        <dbReference type="SAM" id="Phobius"/>
    </source>
</evidence>
<evidence type="ECO:0000256" key="3">
    <source>
        <dbReference type="ARBA" id="ARBA00012438"/>
    </source>
</evidence>
<dbReference type="PANTHER" id="PTHR43304:SF1">
    <property type="entry name" value="PAC DOMAIN-CONTAINING PROTEIN"/>
    <property type="match status" value="1"/>
</dbReference>
<feature type="domain" description="PAS" evidence="13">
    <location>
        <begin position="592"/>
        <end position="652"/>
    </location>
</feature>
<dbReference type="Pfam" id="PF08447">
    <property type="entry name" value="PAS_3"/>
    <property type="match status" value="2"/>
</dbReference>
<comment type="catalytic activity">
    <reaction evidence="1">
        <text>ATP + protein L-histidine = ADP + protein N-phospho-L-histidine.</text>
        <dbReference type="EC" id="2.7.13.3"/>
    </reaction>
</comment>
<dbReference type="PRINTS" id="PR00344">
    <property type="entry name" value="BCTRLSENSOR"/>
</dbReference>
<dbReference type="Pfam" id="PF03924">
    <property type="entry name" value="CHASE"/>
    <property type="match status" value="1"/>
</dbReference>
<evidence type="ECO:0000256" key="8">
    <source>
        <dbReference type="ARBA" id="ARBA00022989"/>
    </source>
</evidence>
<feature type="domain" description="PAS" evidence="13">
    <location>
        <begin position="302"/>
        <end position="373"/>
    </location>
</feature>
<evidence type="ECO:0000313" key="17">
    <source>
        <dbReference type="Proteomes" id="UP001255185"/>
    </source>
</evidence>
<dbReference type="InterPro" id="IPR005467">
    <property type="entry name" value="His_kinase_dom"/>
</dbReference>
<dbReference type="InterPro" id="IPR000014">
    <property type="entry name" value="PAS"/>
</dbReference>
<dbReference type="SMART" id="SM00091">
    <property type="entry name" value="PAS"/>
    <property type="match status" value="2"/>
</dbReference>
<protein>
    <recommendedName>
        <fullName evidence="3">histidine kinase</fullName>
        <ecNumber evidence="3">2.7.13.3</ecNumber>
    </recommendedName>
</protein>
<dbReference type="SMART" id="SM01079">
    <property type="entry name" value="CHASE"/>
    <property type="match status" value="1"/>
</dbReference>
<dbReference type="InterPro" id="IPR013655">
    <property type="entry name" value="PAS_fold_3"/>
</dbReference>
<feature type="domain" description="PAC" evidence="14">
    <location>
        <begin position="668"/>
        <end position="719"/>
    </location>
</feature>
<keyword evidence="6 11" id="KW-0812">Transmembrane</keyword>
<name>A0ABU1TU17_9FLAO</name>
<dbReference type="InterPro" id="IPR000700">
    <property type="entry name" value="PAS-assoc_C"/>
</dbReference>
<proteinExistence type="predicted"/>
<evidence type="ECO:0000259" key="15">
    <source>
        <dbReference type="PROSITE" id="PS50839"/>
    </source>
</evidence>
<dbReference type="InterPro" id="IPR001610">
    <property type="entry name" value="PAC"/>
</dbReference>
<sequence length="947" mass="108415">MNLKKAWTSIVNWLIDRPKRTSYLVLFVCLIISYFIISLRYEVSHKIHDREMSAILHTIHKNIEQTLKASYTSTLTLAMTLNHHGEVEHFQTVASQIIQSNPDISAVQLVPDGVIKYIYPIEGNEEALNYNLYGNPNLKEEIQKSITLNNMYFAGPLQLRQGGIGIVGRYPIYLKKKLWGFSAVVIKLDTLLKNAGVNEIDSSKFYFQFGKINPNTKEEEFFMPNKEDFSEKHFSEVSFPDGDWKIYLISKDENYLVADLLPLLILCLALSTLLSITIGLILKKPSELLSLARKQKKKLIKSETRYQSIFSQAAVGIAKINFITNQYVEVNEPYCQFFGYTLEELKNKNYKEITHPDDLSHTMSSLQKLISGEISKIVAEKRYIKKNGEVVWGRVTVSPLWSQGETPKTVISVVEDITATKKAEEAIKKSEEEYRSLFDDSPIALWEEDLSEVKKYLEDLGLMGKDKSMVSDFLNANPKIVDKCISLIRIINVNTESLVLHNVESKEELIANFPEIIKHGTFEAIIKILIGVTQKEQKGRIEGKIVFPNGTTKYISLTWNIVKGYEDSLERIIISTEDITERKASQKVIVASQKRIESLINTIDGIVWECDAVTFKFSFISKKVENILGYTVEEWMESPNFWVDHIYPEDRDWTIDYCTNQTVQLKQHDFEYRMIAKDGRIVWLRDIVNVITESDGSVNLRGIMIDITQSKDIEIELNNSFSLVTEQNKRLLNFSYIISHNLRSHTSNLQSLSTLLKNAESDKEREELLPLLSSVSEALNETMHNLNEVVNIQTNVNLNVEPLNLRRCIDKTLHDLSIEIEQRNITINCKVQEDTLVVYNPAYLENILINCISNAIRYSDPNKDSYINIQSYIENSKTVLEISDNGIGIDMQKNKDKIFGMYKTFNNNPDAKGMGLFVTKNQIDAMGGSITVESQLHEGTSFKIYFK</sequence>
<comment type="subcellular location">
    <subcellularLocation>
        <location evidence="2">Membrane</location>
    </subcellularLocation>
</comment>
<dbReference type="PROSITE" id="PS50109">
    <property type="entry name" value="HIS_KIN"/>
    <property type="match status" value="1"/>
</dbReference>
<feature type="transmembrane region" description="Helical" evidence="11">
    <location>
        <begin position="260"/>
        <end position="282"/>
    </location>
</feature>
<dbReference type="PROSITE" id="PS50839">
    <property type="entry name" value="CHASE"/>
    <property type="match status" value="1"/>
</dbReference>
<dbReference type="Proteomes" id="UP001255185">
    <property type="component" value="Unassembled WGS sequence"/>
</dbReference>
<dbReference type="SUPFAM" id="SSF55874">
    <property type="entry name" value="ATPase domain of HSP90 chaperone/DNA topoisomerase II/histidine kinase"/>
    <property type="match status" value="1"/>
</dbReference>
<feature type="transmembrane region" description="Helical" evidence="11">
    <location>
        <begin position="23"/>
        <end position="43"/>
    </location>
</feature>